<accession>A0ABZ2UV47</accession>
<organism evidence="1 2">
    <name type="scientific">Okeanomitos corallinicola TIOX110</name>
    <dbReference type="NCBI Taxonomy" id="3133117"/>
    <lineage>
        <taxon>Bacteria</taxon>
        <taxon>Bacillati</taxon>
        <taxon>Cyanobacteriota</taxon>
        <taxon>Cyanophyceae</taxon>
        <taxon>Nostocales</taxon>
        <taxon>Aphanizomenonaceae</taxon>
        <taxon>Okeanomitos</taxon>
    </lineage>
</organism>
<gene>
    <name evidence="1" type="ORF">WJM97_03930</name>
</gene>
<evidence type="ECO:0000313" key="2">
    <source>
        <dbReference type="Proteomes" id="UP001483337"/>
    </source>
</evidence>
<dbReference type="RefSeq" id="WP_353931744.1">
    <property type="nucleotide sequence ID" value="NZ_CP150886.1"/>
</dbReference>
<evidence type="ECO:0000313" key="1">
    <source>
        <dbReference type="EMBL" id="WZB88839.1"/>
    </source>
</evidence>
<proteinExistence type="predicted"/>
<dbReference type="Proteomes" id="UP001483337">
    <property type="component" value="Chromosome"/>
</dbReference>
<name>A0ABZ2UV47_9CYAN</name>
<protein>
    <submittedName>
        <fullName evidence="1">Uncharacterized protein</fullName>
    </submittedName>
</protein>
<sequence>MTNNADPNFSRIIEVFINRIQGLKMSFPIVINAFENSEKEIQQKFINFASQQSITQTDTTITIPLESATNFKQLWQENMSLSLASNIIKRNFIISLVSEFDIHLANLVKAICLTKPEILNSSERHLSFKELIQFKTLDEARNDIIDREIDGLLRDSHAEHFKWLEKKLGIDTLRKFSSWSNFIEITERRNLFVHCDGCISTQYLTICQENNVDINDYKLGAWLQVDETYFNNAYKCIFEVGVKLVHVIWRKLKPEERESADTALNNLAVDILTSNDYLLANLILDFAMQEPSIFKKMADGTKLLVILNKAQTLKWEGKNQDAIDNLLKDTNWNILSDEFKLANAVLIDNFDDAYQIMKKIGNNSKMISKIHYREWPIFREFRKSQQFLQGYEEVFSEPFDQPSLLNEEPLMPLSNAENN</sequence>
<reference evidence="1 2" key="1">
    <citation type="submission" date="2024-04" db="EMBL/GenBank/DDBJ databases">
        <title>Okeanomitos corallinicola gen. &amp; sp. nov. (Nostocales, Cyanobacteria), a new toxic marine heterocyst-forming cyanobacterium from a coral reef.</title>
        <authorList>
            <person name="Li H."/>
            <person name="Li R."/>
            <person name="Kang J."/>
            <person name="Hii K.S."/>
            <person name="Mohamed H.F."/>
            <person name="Xu X."/>
            <person name="Luo Z."/>
        </authorList>
    </citation>
    <scope>NUCLEOTIDE SEQUENCE [LARGE SCALE GENOMIC DNA]</scope>
    <source>
        <strain evidence="1 2">TIOX110</strain>
    </source>
</reference>
<keyword evidence="2" id="KW-1185">Reference proteome</keyword>
<dbReference type="EMBL" id="CP150886">
    <property type="protein sequence ID" value="WZB88839.1"/>
    <property type="molecule type" value="Genomic_DNA"/>
</dbReference>